<name>A0A9P7VNK6_9AGAR</name>
<evidence type="ECO:0000256" key="1">
    <source>
        <dbReference type="SAM" id="MobiDB-lite"/>
    </source>
</evidence>
<protein>
    <submittedName>
        <fullName evidence="2">Uncharacterized protein</fullName>
    </submittedName>
</protein>
<evidence type="ECO:0000313" key="2">
    <source>
        <dbReference type="EMBL" id="KAG7444496.1"/>
    </source>
</evidence>
<evidence type="ECO:0000313" key="3">
    <source>
        <dbReference type="Proteomes" id="UP000812287"/>
    </source>
</evidence>
<keyword evidence="3" id="KW-1185">Reference proteome</keyword>
<feature type="region of interest" description="Disordered" evidence="1">
    <location>
        <begin position="24"/>
        <end position="43"/>
    </location>
</feature>
<dbReference type="Proteomes" id="UP000812287">
    <property type="component" value="Unassembled WGS sequence"/>
</dbReference>
<reference evidence="2" key="1">
    <citation type="submission" date="2020-11" db="EMBL/GenBank/DDBJ databases">
        <title>Adaptations for nitrogen fixation in a non-lichenized fungal sporocarp promotes dispersal by wood-feeding termites.</title>
        <authorList>
            <consortium name="DOE Joint Genome Institute"/>
            <person name="Koch R.A."/>
            <person name="Yoon G."/>
            <person name="Arayal U."/>
            <person name="Lail K."/>
            <person name="Amirebrahimi M."/>
            <person name="Labutti K."/>
            <person name="Lipzen A."/>
            <person name="Riley R."/>
            <person name="Barry K."/>
            <person name="Henrissat B."/>
            <person name="Grigoriev I.V."/>
            <person name="Herr J.R."/>
            <person name="Aime M.C."/>
        </authorList>
    </citation>
    <scope>NUCLEOTIDE SEQUENCE</scope>
    <source>
        <strain evidence="2">MCA 3950</strain>
    </source>
</reference>
<dbReference type="AlphaFoldDB" id="A0A9P7VNK6"/>
<proteinExistence type="predicted"/>
<gene>
    <name evidence="2" type="ORF">BT62DRAFT_934144</name>
</gene>
<accession>A0A9P7VNK6</accession>
<dbReference type="EMBL" id="MU250540">
    <property type="protein sequence ID" value="KAG7444496.1"/>
    <property type="molecule type" value="Genomic_DNA"/>
</dbReference>
<sequence>MVRSRHGISFTWAANFSIVRVDKNPSSVDRSLPDAPIEPPDENTDVVMLDDEDEDANTRFVNFKANLNTDEEDEDDIDSRFIPSDADTQYHHGSITEILSTSTGFQNGSLA</sequence>
<dbReference type="GeneID" id="66108972"/>
<dbReference type="RefSeq" id="XP_043037996.1">
    <property type="nucleotide sequence ID" value="XM_043186675.1"/>
</dbReference>
<comment type="caution">
    <text evidence="2">The sequence shown here is derived from an EMBL/GenBank/DDBJ whole genome shotgun (WGS) entry which is preliminary data.</text>
</comment>
<organism evidence="2 3">
    <name type="scientific">Guyanagaster necrorhizus</name>
    <dbReference type="NCBI Taxonomy" id="856835"/>
    <lineage>
        <taxon>Eukaryota</taxon>
        <taxon>Fungi</taxon>
        <taxon>Dikarya</taxon>
        <taxon>Basidiomycota</taxon>
        <taxon>Agaricomycotina</taxon>
        <taxon>Agaricomycetes</taxon>
        <taxon>Agaricomycetidae</taxon>
        <taxon>Agaricales</taxon>
        <taxon>Marasmiineae</taxon>
        <taxon>Physalacriaceae</taxon>
        <taxon>Guyanagaster</taxon>
    </lineage>
</organism>